<gene>
    <name evidence="2" type="ORF">I302_07812</name>
    <name evidence="3" type="ORF">I302_108677</name>
</gene>
<reference evidence="3" key="4">
    <citation type="submission" date="2024-02" db="EMBL/GenBank/DDBJ databases">
        <title>Comparative genomics of Cryptococcus and Kwoniella reveals pathogenesis evolution and contrasting modes of karyotype evolution via chromosome fusion or intercentromeric recombination.</title>
        <authorList>
            <person name="Coelho M.A."/>
            <person name="David-Palma M."/>
            <person name="Shea T."/>
            <person name="Bowers K."/>
            <person name="McGinley-Smith S."/>
            <person name="Mohammad A.W."/>
            <person name="Gnirke A."/>
            <person name="Yurkov A.M."/>
            <person name="Nowrousian M."/>
            <person name="Sun S."/>
            <person name="Cuomo C.A."/>
            <person name="Heitman J."/>
        </authorList>
    </citation>
    <scope>NUCLEOTIDE SEQUENCE</scope>
    <source>
        <strain evidence="3">CBS 10118</strain>
    </source>
</reference>
<dbReference type="EMBL" id="KI894025">
    <property type="protein sequence ID" value="OCF22168.1"/>
    <property type="molecule type" value="Genomic_DNA"/>
</dbReference>
<feature type="coiled-coil region" evidence="1">
    <location>
        <begin position="17"/>
        <end position="44"/>
    </location>
</feature>
<evidence type="ECO:0000256" key="1">
    <source>
        <dbReference type="SAM" id="Coils"/>
    </source>
</evidence>
<evidence type="ECO:0000313" key="4">
    <source>
        <dbReference type="Proteomes" id="UP000092730"/>
    </source>
</evidence>
<reference evidence="2" key="1">
    <citation type="submission" date="2013-07" db="EMBL/GenBank/DDBJ databases">
        <title>The Genome Sequence of Cryptococcus bestiolae CBS10118.</title>
        <authorList>
            <consortium name="The Broad Institute Genome Sequencing Platform"/>
            <person name="Cuomo C."/>
            <person name="Litvintseva A."/>
            <person name="Chen Y."/>
            <person name="Heitman J."/>
            <person name="Sun S."/>
            <person name="Springer D."/>
            <person name="Dromer F."/>
            <person name="Young S.K."/>
            <person name="Zeng Q."/>
            <person name="Gargeya S."/>
            <person name="Fitzgerald M."/>
            <person name="Abouelleil A."/>
            <person name="Alvarado L."/>
            <person name="Berlin A.M."/>
            <person name="Chapman S.B."/>
            <person name="Dewar J."/>
            <person name="Goldberg J."/>
            <person name="Griggs A."/>
            <person name="Gujja S."/>
            <person name="Hansen M."/>
            <person name="Howarth C."/>
            <person name="Imamovic A."/>
            <person name="Larimer J."/>
            <person name="McCowan C."/>
            <person name="Murphy C."/>
            <person name="Pearson M."/>
            <person name="Priest M."/>
            <person name="Roberts A."/>
            <person name="Saif S."/>
            <person name="Shea T."/>
            <person name="Sykes S."/>
            <person name="Wortman J."/>
            <person name="Nusbaum C."/>
            <person name="Birren B."/>
        </authorList>
    </citation>
    <scope>NUCLEOTIDE SEQUENCE [LARGE SCALE GENOMIC DNA]</scope>
    <source>
        <strain evidence="2">CBS 10118</strain>
    </source>
</reference>
<keyword evidence="4" id="KW-1185">Reference proteome</keyword>
<dbReference type="RefSeq" id="XP_019043238.1">
    <property type="nucleotide sequence ID" value="XM_019194402.1"/>
</dbReference>
<evidence type="ECO:0000313" key="3">
    <source>
        <dbReference type="EMBL" id="WVW86624.1"/>
    </source>
</evidence>
<dbReference type="VEuPathDB" id="FungiDB:I302_07812"/>
<dbReference type="GeneID" id="30212211"/>
<evidence type="ECO:0000313" key="2">
    <source>
        <dbReference type="EMBL" id="OCF22168.1"/>
    </source>
</evidence>
<keyword evidence="1" id="KW-0175">Coiled coil</keyword>
<reference evidence="2" key="3">
    <citation type="submission" date="2014-01" db="EMBL/GenBank/DDBJ databases">
        <title>Evolution of pathogenesis and genome organization in the Tremellales.</title>
        <authorList>
            <person name="Cuomo C."/>
            <person name="Litvintseva A."/>
            <person name="Heitman J."/>
            <person name="Chen Y."/>
            <person name="Sun S."/>
            <person name="Springer D."/>
            <person name="Dromer F."/>
            <person name="Young S."/>
            <person name="Zeng Q."/>
            <person name="Chapman S."/>
            <person name="Gujja S."/>
            <person name="Saif S."/>
            <person name="Birren B."/>
        </authorList>
    </citation>
    <scope>NUCLEOTIDE SEQUENCE</scope>
    <source>
        <strain evidence="2">CBS 10118</strain>
    </source>
</reference>
<sequence length="204" mass="23325">MEKNFPFRFPSRSRTSVSELQRELEATSAQLRDAEERVANTRMHLCQVAAAAPRVDGIIKTLIEEISAKTADDIIERTIEGITNDPEILSHLDEARDIIVDKYMDFLGPIVRDHVWDSWREVVGTTNDGSLFTECISNKILVQPARESGMDTYIVSYGGFPWDYSGVSTPYRFYHHLRRRLSFENEIGEADVKGALEDVTRHLY</sequence>
<dbReference type="KEGG" id="kbi:30212211"/>
<name>A0A1B9FTT4_9TREE</name>
<dbReference type="Proteomes" id="UP000092730">
    <property type="component" value="Chromosome 8"/>
</dbReference>
<reference evidence="3" key="2">
    <citation type="submission" date="2013-07" db="EMBL/GenBank/DDBJ databases">
        <authorList>
            <consortium name="The Broad Institute Genome Sequencing Platform"/>
            <person name="Cuomo C."/>
            <person name="Litvintseva A."/>
            <person name="Chen Y."/>
            <person name="Heitman J."/>
            <person name="Sun S."/>
            <person name="Springer D."/>
            <person name="Dromer F."/>
            <person name="Young S.K."/>
            <person name="Zeng Q."/>
            <person name="Gargeya S."/>
            <person name="Fitzgerald M."/>
            <person name="Abouelleil A."/>
            <person name="Alvarado L."/>
            <person name="Berlin A.M."/>
            <person name="Chapman S.B."/>
            <person name="Dewar J."/>
            <person name="Goldberg J."/>
            <person name="Griggs A."/>
            <person name="Gujja S."/>
            <person name="Hansen M."/>
            <person name="Howarth C."/>
            <person name="Imamovic A."/>
            <person name="Larimer J."/>
            <person name="McCowan C."/>
            <person name="Murphy C."/>
            <person name="Pearson M."/>
            <person name="Priest M."/>
            <person name="Roberts A."/>
            <person name="Saif S."/>
            <person name="Shea T."/>
            <person name="Sykes S."/>
            <person name="Wortman J."/>
            <person name="Nusbaum C."/>
            <person name="Birren B."/>
        </authorList>
    </citation>
    <scope>NUCLEOTIDE SEQUENCE</scope>
    <source>
        <strain evidence="3">CBS 10118</strain>
    </source>
</reference>
<dbReference type="EMBL" id="CP144548">
    <property type="protein sequence ID" value="WVW86624.1"/>
    <property type="molecule type" value="Genomic_DNA"/>
</dbReference>
<accession>A0A1B9FTT4</accession>
<protein>
    <submittedName>
        <fullName evidence="2">Uncharacterized protein</fullName>
    </submittedName>
</protein>
<proteinExistence type="predicted"/>
<dbReference type="AlphaFoldDB" id="A0A1B9FTT4"/>
<organism evidence="2">
    <name type="scientific">Kwoniella bestiolae CBS 10118</name>
    <dbReference type="NCBI Taxonomy" id="1296100"/>
    <lineage>
        <taxon>Eukaryota</taxon>
        <taxon>Fungi</taxon>
        <taxon>Dikarya</taxon>
        <taxon>Basidiomycota</taxon>
        <taxon>Agaricomycotina</taxon>
        <taxon>Tremellomycetes</taxon>
        <taxon>Tremellales</taxon>
        <taxon>Cryptococcaceae</taxon>
        <taxon>Kwoniella</taxon>
    </lineage>
</organism>